<organism evidence="1 2">
    <name type="scientific">Allofrancisella frigidaquae</name>
    <dbReference type="NCBI Taxonomy" id="1085644"/>
    <lineage>
        <taxon>Bacteria</taxon>
        <taxon>Pseudomonadati</taxon>
        <taxon>Pseudomonadota</taxon>
        <taxon>Gammaproteobacteria</taxon>
        <taxon>Thiotrichales</taxon>
        <taxon>Francisellaceae</taxon>
        <taxon>Allofrancisella</taxon>
    </lineage>
</organism>
<dbReference type="AlphaFoldDB" id="A0A6M3HTK8"/>
<proteinExistence type="predicted"/>
<dbReference type="InterPro" id="IPR029044">
    <property type="entry name" value="Nucleotide-diphossugar_trans"/>
</dbReference>
<evidence type="ECO:0000313" key="2">
    <source>
        <dbReference type="Proteomes" id="UP000503320"/>
    </source>
</evidence>
<dbReference type="EMBL" id="CP038017">
    <property type="protein sequence ID" value="QIV94370.1"/>
    <property type="molecule type" value="Genomic_DNA"/>
</dbReference>
<dbReference type="Proteomes" id="UP000503320">
    <property type="component" value="Chromosome"/>
</dbReference>
<dbReference type="KEGG" id="afri:E3E15_02945"/>
<name>A0A6M3HTK8_9GAMM</name>
<keyword evidence="2" id="KW-1185">Reference proteome</keyword>
<dbReference type="Pfam" id="PF04488">
    <property type="entry name" value="Gly_transf_sug"/>
    <property type="match status" value="1"/>
</dbReference>
<dbReference type="RefSeq" id="WP_172106533.1">
    <property type="nucleotide sequence ID" value="NZ_CP038017.1"/>
</dbReference>
<evidence type="ECO:0000313" key="1">
    <source>
        <dbReference type="EMBL" id="QIV94370.1"/>
    </source>
</evidence>
<reference evidence="1 2" key="1">
    <citation type="submission" date="2019-03" db="EMBL/GenBank/DDBJ databases">
        <title>Complete Genome Sequence of Allofrancisella frigidaquae Strain SYSU 10HL1970 Isolated from Water-Cooling Systems in China.</title>
        <authorList>
            <person name="Ohrman C."/>
            <person name="Uneklint I."/>
            <person name="Sjodin A."/>
        </authorList>
    </citation>
    <scope>NUCLEOTIDE SEQUENCE [LARGE SCALE GENOMIC DNA]</scope>
    <source>
        <strain evidence="1 2">SYSU 10HL1970</strain>
    </source>
</reference>
<sequence>MKYFCKICKKEKMGGYDGEPCNLTRDCSGKMVPLSLIFGTDYNNFNTYFPEKITKTMYKGEEYILPNEIEITGKKIKSIHKGEEYILPDKVKIMKSIANENSERRRKKVDPIAALKETDFERKVVYEQSLDGKNLLNSLRIDNPIHASQPNLVHFIWFGRVLPITYLCNIADFLSLNPEYTAIVWTSDVQTMSEYVSHVPWKREQAGKTMGITQPGLRNDLVLLPSKKSLSYLDLAYTARQSTPMSDGLMKDYKMLMSKEAVYADKVELNKSFPDGVQQFKKLYRNGRIKILSVLDLDDNINKAFVETKIDKTQYNAIRELYDLSLNLIGGPNKHFAMASDILRLILILTKGGLYLDTDTYFHPKMKEANKLIRNKDSKISLVLGSKYASATYTAYNAIMYGPQYSRGALMMLEFMYNKLRKSVNYGRLSEVLIKKDLNPQFVLDNTGPSLYEQYLSLVGDEGVIATNEFAIIESDKTWK</sequence>
<accession>A0A6M3HTK8</accession>
<gene>
    <name evidence="1" type="ORF">E3E15_02945</name>
</gene>
<dbReference type="Gene3D" id="3.90.550.20">
    <property type="match status" value="1"/>
</dbReference>
<protein>
    <submittedName>
        <fullName evidence="1">Uncharacterized protein</fullName>
    </submittedName>
</protein>
<dbReference type="SUPFAM" id="SSF53448">
    <property type="entry name" value="Nucleotide-diphospho-sugar transferases"/>
    <property type="match status" value="1"/>
</dbReference>
<dbReference type="InterPro" id="IPR007577">
    <property type="entry name" value="GlycoTrfase_DXD_sugar-bd_CS"/>
</dbReference>